<reference evidence="8" key="2">
    <citation type="submission" date="2025-08" db="UniProtKB">
        <authorList>
            <consortium name="Ensembl"/>
        </authorList>
    </citation>
    <scope>IDENTIFICATION</scope>
</reference>
<accession>A0A670IPS8</accession>
<evidence type="ECO:0000256" key="5">
    <source>
        <dbReference type="PROSITE-ProRule" id="PRU00042"/>
    </source>
</evidence>
<keyword evidence="3 5" id="KW-0863">Zinc-finger</keyword>
<dbReference type="GO" id="GO:0008270">
    <property type="term" value="F:zinc ion binding"/>
    <property type="evidence" value="ECO:0007669"/>
    <property type="project" value="UniProtKB-KW"/>
</dbReference>
<proteinExistence type="predicted"/>
<dbReference type="GeneTree" id="ENSGT00940000164807"/>
<keyword evidence="9" id="KW-1185">Reference proteome</keyword>
<dbReference type="PANTHER" id="PTHR24379">
    <property type="entry name" value="KRAB AND ZINC FINGER DOMAIN-CONTAINING"/>
    <property type="match status" value="1"/>
</dbReference>
<dbReference type="FunFam" id="3.30.160.60:FF:002343">
    <property type="entry name" value="Zinc finger protein 33A"/>
    <property type="match status" value="1"/>
</dbReference>
<dbReference type="SMART" id="SM00355">
    <property type="entry name" value="ZnF_C2H2"/>
    <property type="match status" value="6"/>
</dbReference>
<evidence type="ECO:0000313" key="9">
    <source>
        <dbReference type="Proteomes" id="UP000472272"/>
    </source>
</evidence>
<sequence>MGEKRYQCAVCGKAFAYRDALARHREIHTQGPLHKCTFCPKTFPTSNSLSRHRLIHLKTRSYQCSICQKAFGTKYSLHRHQDMHANGSPGKLTSGGEGPGVAEEEASTTEENSNGSPDGSMISGHEDIYKEKESSESVGDVAWGSHLEENSAKGSEEHKNTFRDGSVLPKYRARHANESVNPGCEDSINSKHQEVHVEGNSPGPMGSSDLTGQEEPVTGDQTVSRDGSMLDHNPTSNTEGHFSLWTNNSAYSGLIQGAPLGDNPPESSGSEHSVNGLGGQDPGGVKHQVTDTSCHECGKCFRTRSCIDRHLKTHRERPYCCVYCGKRVTTGPNLRYHLRLHTGERPYKCAECDKDYPNPWSLKKHLKTHLKTSSS</sequence>
<dbReference type="InterPro" id="IPR036236">
    <property type="entry name" value="Znf_C2H2_sf"/>
</dbReference>
<evidence type="ECO:0000313" key="8">
    <source>
        <dbReference type="Ensembl" id="ENSPMRP00000013686.1"/>
    </source>
</evidence>
<dbReference type="FunFam" id="3.30.160.60:FF:000634">
    <property type="entry name" value="Zinc finger X-chromosomal protein"/>
    <property type="match status" value="1"/>
</dbReference>
<feature type="region of interest" description="Disordered" evidence="6">
    <location>
        <begin position="194"/>
        <end position="287"/>
    </location>
</feature>
<feature type="domain" description="C2H2-type" evidence="7">
    <location>
        <begin position="292"/>
        <end position="319"/>
    </location>
</feature>
<feature type="domain" description="C2H2-type" evidence="7">
    <location>
        <begin position="347"/>
        <end position="374"/>
    </location>
</feature>
<dbReference type="FunFam" id="3.30.160.60:FF:000446">
    <property type="entry name" value="Zinc finger protein"/>
    <property type="match status" value="1"/>
</dbReference>
<dbReference type="Pfam" id="PF13894">
    <property type="entry name" value="zf-C2H2_4"/>
    <property type="match status" value="1"/>
</dbReference>
<reference evidence="8 9" key="1">
    <citation type="journal article" date="2019" name="Proc. Natl. Acad. Sci. U.S.A.">
        <title>Regulatory changes in pterin and carotenoid genes underlie balanced color polymorphisms in the wall lizard.</title>
        <authorList>
            <person name="Andrade P."/>
            <person name="Pinho C."/>
            <person name="Perez I de Lanuza G."/>
            <person name="Afonso S."/>
            <person name="Brejcha J."/>
            <person name="Rubin C.J."/>
            <person name="Wallerman O."/>
            <person name="Pereira P."/>
            <person name="Sabatino S.J."/>
            <person name="Bellati A."/>
            <person name="Pellitteri-Rosa D."/>
            <person name="Bosakova Z."/>
            <person name="Bunikis I."/>
            <person name="Carretero M.A."/>
            <person name="Feiner N."/>
            <person name="Marsik P."/>
            <person name="Pauperio F."/>
            <person name="Salvi D."/>
            <person name="Soler L."/>
            <person name="While G.M."/>
            <person name="Uller T."/>
            <person name="Font E."/>
            <person name="Andersson L."/>
            <person name="Carneiro M."/>
        </authorList>
    </citation>
    <scope>NUCLEOTIDE SEQUENCE</scope>
</reference>
<dbReference type="Gene3D" id="3.30.160.60">
    <property type="entry name" value="Classic Zinc Finger"/>
    <property type="match status" value="4"/>
</dbReference>
<dbReference type="Pfam" id="PF00096">
    <property type="entry name" value="zf-C2H2"/>
    <property type="match status" value="4"/>
</dbReference>
<keyword evidence="2" id="KW-0677">Repeat</keyword>
<feature type="compositionally biased region" description="Basic and acidic residues" evidence="6">
    <location>
        <begin position="149"/>
        <end position="162"/>
    </location>
</feature>
<evidence type="ECO:0000256" key="6">
    <source>
        <dbReference type="SAM" id="MobiDB-lite"/>
    </source>
</evidence>
<evidence type="ECO:0000256" key="3">
    <source>
        <dbReference type="ARBA" id="ARBA00022771"/>
    </source>
</evidence>
<feature type="domain" description="C2H2-type" evidence="7">
    <location>
        <begin position="34"/>
        <end position="61"/>
    </location>
</feature>
<keyword evidence="1" id="KW-0479">Metal-binding</keyword>
<reference evidence="8" key="3">
    <citation type="submission" date="2025-09" db="UniProtKB">
        <authorList>
            <consortium name="Ensembl"/>
        </authorList>
    </citation>
    <scope>IDENTIFICATION</scope>
</reference>
<evidence type="ECO:0000259" key="7">
    <source>
        <dbReference type="PROSITE" id="PS50157"/>
    </source>
</evidence>
<evidence type="ECO:0000256" key="4">
    <source>
        <dbReference type="ARBA" id="ARBA00022833"/>
    </source>
</evidence>
<feature type="domain" description="C2H2-type" evidence="7">
    <location>
        <begin position="319"/>
        <end position="346"/>
    </location>
</feature>
<dbReference type="SUPFAM" id="SSF57667">
    <property type="entry name" value="beta-beta-alpha zinc fingers"/>
    <property type="match status" value="4"/>
</dbReference>
<dbReference type="PROSITE" id="PS00028">
    <property type="entry name" value="ZINC_FINGER_C2H2_1"/>
    <property type="match status" value="4"/>
</dbReference>
<feature type="domain" description="C2H2-type" evidence="7">
    <location>
        <begin position="62"/>
        <end position="89"/>
    </location>
</feature>
<feature type="compositionally biased region" description="Polar residues" evidence="6">
    <location>
        <begin position="233"/>
        <end position="251"/>
    </location>
</feature>
<organism evidence="8 9">
    <name type="scientific">Podarcis muralis</name>
    <name type="common">Wall lizard</name>
    <name type="synonym">Lacerta muralis</name>
    <dbReference type="NCBI Taxonomy" id="64176"/>
    <lineage>
        <taxon>Eukaryota</taxon>
        <taxon>Metazoa</taxon>
        <taxon>Chordata</taxon>
        <taxon>Craniata</taxon>
        <taxon>Vertebrata</taxon>
        <taxon>Euteleostomi</taxon>
        <taxon>Lepidosauria</taxon>
        <taxon>Squamata</taxon>
        <taxon>Bifurcata</taxon>
        <taxon>Unidentata</taxon>
        <taxon>Episquamata</taxon>
        <taxon>Laterata</taxon>
        <taxon>Lacertibaenia</taxon>
        <taxon>Lacertidae</taxon>
        <taxon>Podarcis</taxon>
    </lineage>
</organism>
<dbReference type="PROSITE" id="PS50157">
    <property type="entry name" value="ZINC_FINGER_C2H2_2"/>
    <property type="match status" value="6"/>
</dbReference>
<dbReference type="InterPro" id="IPR013087">
    <property type="entry name" value="Znf_C2H2_type"/>
</dbReference>
<evidence type="ECO:0000256" key="2">
    <source>
        <dbReference type="ARBA" id="ARBA00022737"/>
    </source>
</evidence>
<evidence type="ECO:0000256" key="1">
    <source>
        <dbReference type="ARBA" id="ARBA00022723"/>
    </source>
</evidence>
<keyword evidence="4" id="KW-0862">Zinc</keyword>
<dbReference type="AlphaFoldDB" id="A0A670IPS8"/>
<name>A0A670IPS8_PODMU</name>
<feature type="region of interest" description="Disordered" evidence="6">
    <location>
        <begin position="149"/>
        <end position="170"/>
    </location>
</feature>
<feature type="domain" description="C2H2-type" evidence="7">
    <location>
        <begin position="6"/>
        <end position="29"/>
    </location>
</feature>
<dbReference type="Ensembl" id="ENSPMRT00000014622.1">
    <property type="protein sequence ID" value="ENSPMRP00000013686.1"/>
    <property type="gene ID" value="ENSPMRG00000009175.1"/>
</dbReference>
<dbReference type="Proteomes" id="UP000472272">
    <property type="component" value="Chromosome 2"/>
</dbReference>
<feature type="region of interest" description="Disordered" evidence="6">
    <location>
        <begin position="81"/>
        <end position="124"/>
    </location>
</feature>
<protein>
    <recommendedName>
        <fullName evidence="7">C2H2-type domain-containing protein</fullName>
    </recommendedName>
</protein>
<dbReference type="PANTHER" id="PTHR24379:SF121">
    <property type="entry name" value="C2H2-TYPE DOMAIN-CONTAINING PROTEIN"/>
    <property type="match status" value="1"/>
</dbReference>